<feature type="transmembrane region" description="Helical" evidence="4">
    <location>
        <begin position="40"/>
        <end position="61"/>
    </location>
</feature>
<dbReference type="SUPFAM" id="SSF53335">
    <property type="entry name" value="S-adenosyl-L-methionine-dependent methyltransferases"/>
    <property type="match status" value="1"/>
</dbReference>
<dbReference type="GO" id="GO:0004766">
    <property type="term" value="F:spermidine synthase activity"/>
    <property type="evidence" value="ECO:0007669"/>
    <property type="project" value="UniProtKB-UniRule"/>
</dbReference>
<dbReference type="EC" id="2.5.1.16" evidence="4"/>
<reference evidence="7 8" key="1">
    <citation type="submission" date="2013-05" db="EMBL/GenBank/DDBJ databases">
        <title>Draft genome sequence of Rubidibacter lacunae KORDI 51-2.</title>
        <authorList>
            <person name="Choi D.H."/>
            <person name="Noh J.H."/>
            <person name="Kwon K.-K."/>
            <person name="Lee J.-H."/>
            <person name="Ryu J.-Y."/>
        </authorList>
    </citation>
    <scope>NUCLEOTIDE SEQUENCE [LARGE SCALE GENOMIC DNA]</scope>
    <source>
        <strain evidence="7 8">KORDI 51-2</strain>
    </source>
</reference>
<dbReference type="GO" id="GO:0008295">
    <property type="term" value="P:spermidine biosynthetic process"/>
    <property type="evidence" value="ECO:0007669"/>
    <property type="project" value="UniProtKB-UniRule"/>
</dbReference>
<keyword evidence="2 4" id="KW-0808">Transferase</keyword>
<feature type="binding site" evidence="4">
    <location>
        <position position="239"/>
    </location>
    <ligand>
        <name>S-methyl-5'-thioadenosine</name>
        <dbReference type="ChEBI" id="CHEBI:17509"/>
    </ligand>
</feature>
<keyword evidence="4" id="KW-1133">Transmembrane helix</keyword>
<dbReference type="GO" id="GO:0005886">
    <property type="term" value="C:plasma membrane"/>
    <property type="evidence" value="ECO:0007669"/>
    <property type="project" value="UniProtKB-SubCell"/>
</dbReference>
<comment type="caution">
    <text evidence="7">The sequence shown here is derived from an EMBL/GenBank/DDBJ whole genome shotgun (WGS) entry which is preliminary data.</text>
</comment>
<dbReference type="InterPro" id="IPR001045">
    <property type="entry name" value="Spermi_synthase"/>
</dbReference>
<gene>
    <name evidence="4" type="primary">speE</name>
    <name evidence="7" type="ORF">KR51_00029000</name>
</gene>
<comment type="subcellular location">
    <subcellularLocation>
        <location evidence="4">Cell membrane</location>
        <topology evidence="4">Multi-pass membrane protein</topology>
    </subcellularLocation>
</comment>
<evidence type="ECO:0000256" key="4">
    <source>
        <dbReference type="HAMAP-Rule" id="MF_00198"/>
    </source>
</evidence>
<dbReference type="STRING" id="582515.KR51_00029000"/>
<evidence type="ECO:0000256" key="2">
    <source>
        <dbReference type="ARBA" id="ARBA00022679"/>
    </source>
</evidence>
<keyword evidence="3 4" id="KW-0620">Polyamine biosynthesis</keyword>
<feature type="active site" description="Proton acceptor" evidence="4 5">
    <location>
        <position position="364"/>
    </location>
</feature>
<feature type="transmembrane region" description="Helical" evidence="4">
    <location>
        <begin position="139"/>
        <end position="162"/>
    </location>
</feature>
<dbReference type="PROSITE" id="PS51006">
    <property type="entry name" value="PABS_2"/>
    <property type="match status" value="1"/>
</dbReference>
<comment type="catalytic activity">
    <reaction evidence="4">
        <text>S-adenosyl 3-(methylsulfanyl)propylamine + putrescine = S-methyl-5'-thioadenosine + spermidine + H(+)</text>
        <dbReference type="Rhea" id="RHEA:12721"/>
        <dbReference type="ChEBI" id="CHEBI:15378"/>
        <dbReference type="ChEBI" id="CHEBI:17509"/>
        <dbReference type="ChEBI" id="CHEBI:57443"/>
        <dbReference type="ChEBI" id="CHEBI:57834"/>
        <dbReference type="ChEBI" id="CHEBI:326268"/>
        <dbReference type="EC" id="2.5.1.16"/>
    </reaction>
</comment>
<dbReference type="UniPathway" id="UPA00248">
    <property type="reaction ID" value="UER00314"/>
</dbReference>
<accession>U5D7H5</accession>
<dbReference type="Proteomes" id="UP000016960">
    <property type="component" value="Unassembled WGS sequence"/>
</dbReference>
<dbReference type="InterPro" id="IPR030374">
    <property type="entry name" value="PABS"/>
</dbReference>
<dbReference type="GO" id="GO:0010487">
    <property type="term" value="F:thermospermine synthase activity"/>
    <property type="evidence" value="ECO:0007669"/>
    <property type="project" value="UniProtKB-ARBA"/>
</dbReference>
<dbReference type="HAMAP" id="MF_00198">
    <property type="entry name" value="Spermidine_synth"/>
    <property type="match status" value="1"/>
</dbReference>
<keyword evidence="4" id="KW-0812">Transmembrane</keyword>
<comment type="similarity">
    <text evidence="1 4">Belongs to the spermidine/spermine synthase family.</text>
</comment>
<dbReference type="Gene3D" id="3.40.50.150">
    <property type="entry name" value="Vaccinia Virus protein VP39"/>
    <property type="match status" value="1"/>
</dbReference>
<dbReference type="OrthoDB" id="9793120at2"/>
<evidence type="ECO:0000256" key="5">
    <source>
        <dbReference type="PROSITE-ProRule" id="PRU00354"/>
    </source>
</evidence>
<dbReference type="PANTHER" id="PTHR43317:SF1">
    <property type="entry name" value="THERMOSPERMINE SYNTHASE ACAULIS5"/>
    <property type="match status" value="1"/>
</dbReference>
<protein>
    <recommendedName>
        <fullName evidence="4">Polyamine aminopropyltransferase</fullName>
    </recommendedName>
    <alternativeName>
        <fullName evidence="4">Putrescine aminopropyltransferase</fullName>
        <shortName evidence="4">PAPT</shortName>
    </alternativeName>
    <alternativeName>
        <fullName evidence="4">Spermidine synthase</fullName>
        <shortName evidence="4">SPDS</shortName>
        <shortName evidence="4">SPDSY</shortName>
        <ecNumber evidence="4">2.5.1.16</ecNumber>
    </alternativeName>
</protein>
<dbReference type="CDD" id="cd02440">
    <property type="entry name" value="AdoMet_MTases"/>
    <property type="match status" value="1"/>
</dbReference>
<keyword evidence="4" id="KW-0472">Membrane</keyword>
<evidence type="ECO:0000259" key="6">
    <source>
        <dbReference type="PROSITE" id="PS51006"/>
    </source>
</evidence>
<dbReference type="EMBL" id="ASSJ01000075">
    <property type="protein sequence ID" value="ERN40573.1"/>
    <property type="molecule type" value="Genomic_DNA"/>
</dbReference>
<feature type="transmembrane region" description="Helical" evidence="4">
    <location>
        <begin position="104"/>
        <end position="127"/>
    </location>
</feature>
<comment type="function">
    <text evidence="4">Catalyzes the irreversible transfer of a propylamine group from the amino donor S-adenosylmethioninamine (decarboxy-AdoMet) to putrescine (1,4-diaminobutane) to yield spermidine.</text>
</comment>
<dbReference type="InterPro" id="IPR029063">
    <property type="entry name" value="SAM-dependent_MTases_sf"/>
</dbReference>
<feature type="transmembrane region" description="Helical" evidence="4">
    <location>
        <begin position="168"/>
        <end position="187"/>
    </location>
</feature>
<dbReference type="NCBIfam" id="NF002956">
    <property type="entry name" value="PRK03612.1"/>
    <property type="match status" value="1"/>
</dbReference>
<evidence type="ECO:0000256" key="3">
    <source>
        <dbReference type="ARBA" id="ARBA00023115"/>
    </source>
</evidence>
<evidence type="ECO:0000313" key="8">
    <source>
        <dbReference type="Proteomes" id="UP000016960"/>
    </source>
</evidence>
<dbReference type="Pfam" id="PF01564">
    <property type="entry name" value="Spermine_synth"/>
    <property type="match status" value="1"/>
</dbReference>
<keyword evidence="8" id="KW-1185">Reference proteome</keyword>
<evidence type="ECO:0000256" key="1">
    <source>
        <dbReference type="ARBA" id="ARBA00007867"/>
    </source>
</evidence>
<dbReference type="RefSeq" id="WP_022608463.1">
    <property type="nucleotide sequence ID" value="NZ_ASSJ01000075.1"/>
</dbReference>
<feature type="binding site" evidence="4">
    <location>
        <position position="293"/>
    </location>
    <ligand>
        <name>spermidine</name>
        <dbReference type="ChEBI" id="CHEBI:57834"/>
    </ligand>
</feature>
<organism evidence="7 8">
    <name type="scientific">Rubidibacter lacunae KORDI 51-2</name>
    <dbReference type="NCBI Taxonomy" id="582515"/>
    <lineage>
        <taxon>Bacteria</taxon>
        <taxon>Bacillati</taxon>
        <taxon>Cyanobacteriota</taxon>
        <taxon>Cyanophyceae</taxon>
        <taxon>Oscillatoriophycideae</taxon>
        <taxon>Chroococcales</taxon>
        <taxon>Aphanothecaceae</taxon>
        <taxon>Rubidibacter</taxon>
    </lineage>
</organism>
<dbReference type="eggNOG" id="COG4262">
    <property type="taxonomic scope" value="Bacteria"/>
</dbReference>
<keyword evidence="4" id="KW-0745">Spermidine biosynthesis</keyword>
<dbReference type="AlphaFoldDB" id="U5D7H5"/>
<evidence type="ECO:0000313" key="7">
    <source>
        <dbReference type="EMBL" id="ERN40573.1"/>
    </source>
</evidence>
<feature type="transmembrane region" description="Helical" evidence="4">
    <location>
        <begin position="199"/>
        <end position="218"/>
    </location>
</feature>
<proteinExistence type="inferred from homology"/>
<feature type="binding site" evidence="4">
    <location>
        <begin position="346"/>
        <end position="347"/>
    </location>
    <ligand>
        <name>S-methyl-5'-thioadenosine</name>
        <dbReference type="ChEBI" id="CHEBI:17509"/>
    </ligand>
</feature>
<comment type="subunit">
    <text evidence="4">Homodimer or homotetramer.</text>
</comment>
<keyword evidence="4" id="KW-1003">Cell membrane</keyword>
<dbReference type="PATRIC" id="fig|582515.4.peg.3252"/>
<feature type="binding site" evidence="4">
    <location>
        <position position="312"/>
    </location>
    <ligand>
        <name>S-methyl-5'-thioadenosine</name>
        <dbReference type="ChEBI" id="CHEBI:17509"/>
    </ligand>
</feature>
<sequence>MRFAARQQRLLLLAAAVSSAVGLAAELLLGTLASYLVGNQALAYGIAVGGFLAAMGLGSYLSQFVALREDRLLVRFVQIELLTAPLAALLPLGLFALFVAGSSLWLGLGLSAALLGTLAGMEVPLLTRAMEHDASSREALASVLALDYVGALFGSLAFPLVLLPVFGLFSAAAFIGSLPALMVVAIAQQFPPLKYWRRWGLLVTVLLWAVAAAAGPIGDRLEDNLYDAPVIYREQSAYQRIVLTRRGRDVRLFLDGDLQFSTLDEYRYHEALVHPALSAVETPRRVLVLGAGDGLALREVLKWPVERVVLVELDPAVVELARTYPVLRRLNADSLRDRRVEIHYGDAFEVTGDLSEQFDAIVADFPDPDRDVLAKLYTRGFYLRLRGLLAPDGVLVTQASSPFFVPRVIACIAATLESAGLPVHPYQTTVPSFGPWGFVLAGRQTVDPARWTLPVATRFLTPELLPSLFALPGDFAPGAVEINRLSRPTIVRYQVDPRWSAYR</sequence>
<dbReference type="InParanoid" id="U5D7H5"/>
<feature type="binding site" evidence="4">
    <location>
        <position position="269"/>
    </location>
    <ligand>
        <name>spermidine</name>
        <dbReference type="ChEBI" id="CHEBI:57834"/>
    </ligand>
</feature>
<comment type="caution">
    <text evidence="4">Lacks conserved residue(s) required for the propagation of feature annotation.</text>
</comment>
<dbReference type="PANTHER" id="PTHR43317">
    <property type="entry name" value="THERMOSPERMINE SYNTHASE ACAULIS5"/>
    <property type="match status" value="1"/>
</dbReference>
<feature type="transmembrane region" description="Helical" evidence="4">
    <location>
        <begin position="73"/>
        <end position="98"/>
    </location>
</feature>
<comment type="pathway">
    <text evidence="4">Amine and polyamine biosynthesis; spermidine biosynthesis; spermidine from putrescine: step 1/1.</text>
</comment>
<name>U5D7H5_9CHRO</name>
<feature type="domain" description="PABS" evidence="6">
    <location>
        <begin position="206"/>
        <end position="443"/>
    </location>
</feature>